<evidence type="ECO:0000313" key="1">
    <source>
        <dbReference type="EMBL" id="MDH0738647.1"/>
    </source>
</evidence>
<accession>A0AA42LSD3</accession>
<comment type="caution">
    <text evidence="1">The sequence shown here is derived from an EMBL/GenBank/DDBJ whole genome shotgun (WGS) entry which is preliminary data.</text>
</comment>
<dbReference type="EMBL" id="JAOCDZ010000018">
    <property type="protein sequence ID" value="MDH0738647.1"/>
    <property type="molecule type" value="Genomic_DNA"/>
</dbReference>
<organism evidence="1 2">
    <name type="scientific">Achromobacter spanius</name>
    <dbReference type="NCBI Taxonomy" id="217203"/>
    <lineage>
        <taxon>Bacteria</taxon>
        <taxon>Pseudomonadati</taxon>
        <taxon>Pseudomonadota</taxon>
        <taxon>Betaproteobacteria</taxon>
        <taxon>Burkholderiales</taxon>
        <taxon>Alcaligenaceae</taxon>
        <taxon>Achromobacter</taxon>
    </lineage>
</organism>
<reference evidence="1" key="1">
    <citation type="submission" date="2022-09" db="EMBL/GenBank/DDBJ databases">
        <title>Intensive care unit water sources are persistently colonized with multi-drug resistant bacteria and are the site of extensive horizontal gene transfer of antibiotic resistance genes.</title>
        <authorList>
            <person name="Diorio-Toth L."/>
        </authorList>
    </citation>
    <scope>NUCLEOTIDE SEQUENCE</scope>
    <source>
        <strain evidence="1">GD03843</strain>
    </source>
</reference>
<dbReference type="RefSeq" id="WP_279996625.1">
    <property type="nucleotide sequence ID" value="NZ_JAOCDZ010000018.1"/>
</dbReference>
<protein>
    <submittedName>
        <fullName evidence="1">Uncharacterized protein</fullName>
    </submittedName>
</protein>
<evidence type="ECO:0000313" key="2">
    <source>
        <dbReference type="Proteomes" id="UP001161094"/>
    </source>
</evidence>
<dbReference type="Proteomes" id="UP001161094">
    <property type="component" value="Unassembled WGS sequence"/>
</dbReference>
<proteinExistence type="predicted"/>
<sequence length="150" mass="16560">MAHALLRKVQQRRLNDTGFKEKLGMLCNQFGFRRNAYPWSALRTLNKCRNQIAHTYGEEAPGQLSSLLELVGSQAKGDAGDIEKRIRAFVVSNKETPFAELDVELMEGKVERGTAFHHAIVQLYVDVASALGESLPAISGMRLDPHAPAA</sequence>
<dbReference type="AlphaFoldDB" id="A0AA42LSD3"/>
<gene>
    <name evidence="1" type="ORF">N5D93_22710</name>
</gene>
<name>A0AA42LSD3_9BURK</name>